<dbReference type="Proteomes" id="UP000012174">
    <property type="component" value="Unassembled WGS sequence"/>
</dbReference>
<protein>
    <submittedName>
        <fullName evidence="3">Putative c6 transcription factor protein</fullName>
    </submittedName>
</protein>
<reference evidence="4" key="1">
    <citation type="journal article" date="2013" name="Genome Announc.">
        <title>Draft genome sequence of the grapevine dieback fungus Eutypa lata UCR-EL1.</title>
        <authorList>
            <person name="Blanco-Ulate B."/>
            <person name="Rolshausen P.E."/>
            <person name="Cantu D."/>
        </authorList>
    </citation>
    <scope>NUCLEOTIDE SEQUENCE [LARGE SCALE GENOMIC DNA]</scope>
    <source>
        <strain evidence="4">UCR-EL1</strain>
    </source>
</reference>
<feature type="chain" id="PRO_5004084540" evidence="1">
    <location>
        <begin position="20"/>
        <end position="348"/>
    </location>
</feature>
<dbReference type="PANTHER" id="PTHR39460:SF1">
    <property type="entry name" value="C6 TRANSCRIPTION FACTOR"/>
    <property type="match status" value="1"/>
</dbReference>
<dbReference type="eggNOG" id="ENOG502S3AD">
    <property type="taxonomic scope" value="Eukaryota"/>
</dbReference>
<evidence type="ECO:0000256" key="1">
    <source>
        <dbReference type="SAM" id="SignalP"/>
    </source>
</evidence>
<feature type="signal peptide" evidence="1">
    <location>
        <begin position="1"/>
        <end position="19"/>
    </location>
</feature>
<dbReference type="OrthoDB" id="2564812at2759"/>
<dbReference type="OMA" id="WRANTTI"/>
<accession>M7SF32</accession>
<dbReference type="EMBL" id="KB707373">
    <property type="protein sequence ID" value="EMR62777.1"/>
    <property type="molecule type" value="Genomic_DNA"/>
</dbReference>
<keyword evidence="4" id="KW-1185">Reference proteome</keyword>
<dbReference type="KEGG" id="ela:UCREL1_10286"/>
<dbReference type="PANTHER" id="PTHR39460">
    <property type="entry name" value="EXPRESSED PROTEIN"/>
    <property type="match status" value="1"/>
</dbReference>
<gene>
    <name evidence="3" type="ORF">UCREL1_10286</name>
</gene>
<dbReference type="InterPro" id="IPR056146">
    <property type="entry name" value="DUF7729"/>
</dbReference>
<name>M7SF32_EUTLA</name>
<dbReference type="HOGENOM" id="CLU_042319_0_0_1"/>
<evidence type="ECO:0000259" key="2">
    <source>
        <dbReference type="Pfam" id="PF24855"/>
    </source>
</evidence>
<proteinExistence type="predicted"/>
<dbReference type="Pfam" id="PF24855">
    <property type="entry name" value="DUF7729"/>
    <property type="match status" value="1"/>
</dbReference>
<feature type="domain" description="DUF7729" evidence="2">
    <location>
        <begin position="99"/>
        <end position="308"/>
    </location>
</feature>
<evidence type="ECO:0000313" key="4">
    <source>
        <dbReference type="Proteomes" id="UP000012174"/>
    </source>
</evidence>
<evidence type="ECO:0000313" key="3">
    <source>
        <dbReference type="EMBL" id="EMR62777.1"/>
    </source>
</evidence>
<sequence>MHPAMIFVVLSCLISLTTAAISHDSPRRPLSAETLLVDTRIPVFAGGHWQIMSEDEHRRLLHKKKVVVRRAADTANDDGDDDKATTTIEISVPTASASPLPSPFDGALAANFSGDNNGACPNFINNFLSNATFKACYPFSLLMQGSRSFFEAEKSLVSITQVLDATCQPDADFCAEYLGELADSLVSEANCAEDFEQQNSVVVQAHMGMLAYRTVRDAACLVDPDTSGYCFANAVTNRTTTANAYLYFLPLNSTYPARASPSCGSCTSLTMGVYQGATSDRTEPIALTYEGAAARVNEVCGADFVNATLAAAVEENAVARMMAAPGSPASTLLILLPLVTAVFSHWLS</sequence>
<keyword evidence="1" id="KW-0732">Signal</keyword>
<dbReference type="AlphaFoldDB" id="M7SF32"/>
<organism evidence="3 4">
    <name type="scientific">Eutypa lata (strain UCR-EL1)</name>
    <name type="common">Grapevine dieback disease fungus</name>
    <name type="synonym">Eutypa armeniacae</name>
    <dbReference type="NCBI Taxonomy" id="1287681"/>
    <lineage>
        <taxon>Eukaryota</taxon>
        <taxon>Fungi</taxon>
        <taxon>Dikarya</taxon>
        <taxon>Ascomycota</taxon>
        <taxon>Pezizomycotina</taxon>
        <taxon>Sordariomycetes</taxon>
        <taxon>Xylariomycetidae</taxon>
        <taxon>Xylariales</taxon>
        <taxon>Diatrypaceae</taxon>
        <taxon>Eutypa</taxon>
    </lineage>
</organism>